<comment type="subcellular location">
    <subcellularLocation>
        <location evidence="1">Membrane</location>
        <topology evidence="1">Multi-pass membrane protein</topology>
    </subcellularLocation>
</comment>
<dbReference type="GO" id="GO:1902600">
    <property type="term" value="P:proton transmembrane transport"/>
    <property type="evidence" value="ECO:0007669"/>
    <property type="project" value="InterPro"/>
</dbReference>
<feature type="transmembrane region" description="Helical" evidence="6">
    <location>
        <begin position="430"/>
        <end position="449"/>
    </location>
</feature>
<evidence type="ECO:0000256" key="6">
    <source>
        <dbReference type="SAM" id="Phobius"/>
    </source>
</evidence>
<dbReference type="GO" id="GO:0016020">
    <property type="term" value="C:membrane"/>
    <property type="evidence" value="ECO:0007669"/>
    <property type="project" value="UniProtKB-SubCell"/>
</dbReference>
<evidence type="ECO:0000256" key="2">
    <source>
        <dbReference type="ARBA" id="ARBA00022692"/>
    </source>
</evidence>
<dbReference type="InterPro" id="IPR051843">
    <property type="entry name" value="CPA1_transporter"/>
</dbReference>
<comment type="caution">
    <text evidence="8">The sequence shown here is derived from an EMBL/GenBank/DDBJ whole genome shotgun (WGS) entry which is preliminary data.</text>
</comment>
<dbReference type="PANTHER" id="PTHR31102:SF1">
    <property type="entry name" value="CATION_H+ EXCHANGER DOMAIN-CONTAINING PROTEIN"/>
    <property type="match status" value="1"/>
</dbReference>
<feature type="compositionally biased region" description="Polar residues" evidence="5">
    <location>
        <begin position="669"/>
        <end position="683"/>
    </location>
</feature>
<keyword evidence="3 6" id="KW-1133">Transmembrane helix</keyword>
<keyword evidence="4 6" id="KW-0472">Membrane</keyword>
<dbReference type="PANTHER" id="PTHR31102">
    <property type="match status" value="1"/>
</dbReference>
<gene>
    <name evidence="8" type="ORF">TrCOL_g1020</name>
</gene>
<feature type="transmembrane region" description="Helical" evidence="6">
    <location>
        <begin position="74"/>
        <end position="91"/>
    </location>
</feature>
<reference evidence="9" key="1">
    <citation type="journal article" date="2023" name="Commun. Biol.">
        <title>Genome analysis of Parmales, the sister group of diatoms, reveals the evolutionary specialization of diatoms from phago-mixotrophs to photoautotrophs.</title>
        <authorList>
            <person name="Ban H."/>
            <person name="Sato S."/>
            <person name="Yoshikawa S."/>
            <person name="Yamada K."/>
            <person name="Nakamura Y."/>
            <person name="Ichinomiya M."/>
            <person name="Sato N."/>
            <person name="Blanc-Mathieu R."/>
            <person name="Endo H."/>
            <person name="Kuwata A."/>
            <person name="Ogata H."/>
        </authorList>
    </citation>
    <scope>NUCLEOTIDE SEQUENCE [LARGE SCALE GENOMIC DNA]</scope>
</reference>
<evidence type="ECO:0000313" key="8">
    <source>
        <dbReference type="EMBL" id="GMI47028.1"/>
    </source>
</evidence>
<evidence type="ECO:0000256" key="3">
    <source>
        <dbReference type="ARBA" id="ARBA00022989"/>
    </source>
</evidence>
<evidence type="ECO:0000256" key="4">
    <source>
        <dbReference type="ARBA" id="ARBA00023136"/>
    </source>
</evidence>
<evidence type="ECO:0000259" key="7">
    <source>
        <dbReference type="Pfam" id="PF00999"/>
    </source>
</evidence>
<feature type="transmembrane region" description="Helical" evidence="6">
    <location>
        <begin position="303"/>
        <end position="323"/>
    </location>
</feature>
<feature type="transmembrane region" description="Helical" evidence="6">
    <location>
        <begin position="196"/>
        <end position="216"/>
    </location>
</feature>
<dbReference type="GO" id="GO:0015297">
    <property type="term" value="F:antiporter activity"/>
    <property type="evidence" value="ECO:0007669"/>
    <property type="project" value="InterPro"/>
</dbReference>
<evidence type="ECO:0000313" key="9">
    <source>
        <dbReference type="Proteomes" id="UP001165065"/>
    </source>
</evidence>
<feature type="domain" description="Cation/H+ exchanger transmembrane" evidence="7">
    <location>
        <begin position="115"/>
        <end position="527"/>
    </location>
</feature>
<evidence type="ECO:0000256" key="1">
    <source>
        <dbReference type="ARBA" id="ARBA00004141"/>
    </source>
</evidence>
<feature type="region of interest" description="Disordered" evidence="5">
    <location>
        <begin position="653"/>
        <end position="697"/>
    </location>
</feature>
<dbReference type="AlphaFoldDB" id="A0A9W7GN35"/>
<name>A0A9W7GN35_9STRA</name>
<sequence>MSHSEAGNNSRMAHFEVDLDSSDHSSDRKSLGQKIVRTGSAFTKSTRAWVSEKLNTHNYTEAQKQGLFDMSSNVVLLIIFYCAMVFMMGETHMLPGSDNDNDGKMFCMILIWFCSLIAGWMMDKVGMPPLLGMLLSGMILKNWKNISDDFSDPVANLPDTWSEGIRAAGLSVILMRSGLELDIPQVKKAGLAAVRLTMLPGIIEAFVVAAGGVIFFNMEFPLAMSMGFILAAVSPAVVVVGMFNLQKKGYGVAKGIPSLVVAAASFDDVVAISGFSIAVSFAIPQSHDDSEEGHSMVMTLLHGPLEIIFGVLLGLTGGHVLSLTKVWNMRWKRTAITLGLGMAFMFGMLDLGFSGAGAMGGLIMGMVASVKWREGSPQRFAKRADEHYIHQTESDLAMVWSLICQPLLFGVIGSALDFGIIPGETIPKSMLVCFLGLCVRLPMAFFSTYGKGLEHKERAFVALSWIPKATVQAALCAVPLQKIKDALEKEHCTTASPPVCDEYYEKWEKWGYDVLTTAVLSILMTAPLGLIFIQVLGPRWLNRDVITDADSDSDDDMLSIEDLGGLTNEERILALANADDGDMKTVLMHKLNAIEHMVEKNHGKLNHTQHEQFTKQMFFIKRIAEICSIEAGGSKVLDTPGNFFKIATSHQRRNSGLSSLGSPGKERSNSAPETSPSPISLGSSALEARSDFSSAKL</sequence>
<feature type="transmembrane region" description="Helical" evidence="6">
    <location>
        <begin position="397"/>
        <end position="418"/>
    </location>
</feature>
<proteinExistence type="predicted"/>
<dbReference type="Proteomes" id="UP001165065">
    <property type="component" value="Unassembled WGS sequence"/>
</dbReference>
<feature type="transmembrane region" description="Helical" evidence="6">
    <location>
        <begin position="514"/>
        <end position="533"/>
    </location>
</feature>
<accession>A0A9W7GN35</accession>
<keyword evidence="2 6" id="KW-0812">Transmembrane</keyword>
<evidence type="ECO:0000256" key="5">
    <source>
        <dbReference type="SAM" id="MobiDB-lite"/>
    </source>
</evidence>
<feature type="transmembrane region" description="Helical" evidence="6">
    <location>
        <begin position="103"/>
        <end position="122"/>
    </location>
</feature>
<dbReference type="OrthoDB" id="423807at2759"/>
<feature type="transmembrane region" description="Helical" evidence="6">
    <location>
        <begin position="257"/>
        <end position="283"/>
    </location>
</feature>
<keyword evidence="9" id="KW-1185">Reference proteome</keyword>
<organism evidence="8 9">
    <name type="scientific">Triparma columacea</name>
    <dbReference type="NCBI Taxonomy" id="722753"/>
    <lineage>
        <taxon>Eukaryota</taxon>
        <taxon>Sar</taxon>
        <taxon>Stramenopiles</taxon>
        <taxon>Ochrophyta</taxon>
        <taxon>Bolidophyceae</taxon>
        <taxon>Parmales</taxon>
        <taxon>Triparmaceae</taxon>
        <taxon>Triparma</taxon>
    </lineage>
</organism>
<dbReference type="EMBL" id="BRYA01000323">
    <property type="protein sequence ID" value="GMI47028.1"/>
    <property type="molecule type" value="Genomic_DNA"/>
</dbReference>
<feature type="transmembrane region" description="Helical" evidence="6">
    <location>
        <begin position="335"/>
        <end position="368"/>
    </location>
</feature>
<dbReference type="InterPro" id="IPR006153">
    <property type="entry name" value="Cation/H_exchanger_TM"/>
</dbReference>
<dbReference type="Pfam" id="PF00999">
    <property type="entry name" value="Na_H_Exchanger"/>
    <property type="match status" value="1"/>
</dbReference>
<protein>
    <recommendedName>
        <fullName evidence="7">Cation/H+ exchanger transmembrane domain-containing protein</fullName>
    </recommendedName>
</protein>
<feature type="transmembrane region" description="Helical" evidence="6">
    <location>
        <begin position="222"/>
        <end position="245"/>
    </location>
</feature>